<keyword evidence="3" id="KW-1185">Reference proteome</keyword>
<evidence type="ECO:0000256" key="1">
    <source>
        <dbReference type="SAM" id="MobiDB-lite"/>
    </source>
</evidence>
<evidence type="ECO:0000313" key="2">
    <source>
        <dbReference type="EMBL" id="PAV22640.1"/>
    </source>
</evidence>
<name>A0A286UST1_9AGAM</name>
<feature type="compositionally biased region" description="Low complexity" evidence="1">
    <location>
        <begin position="85"/>
        <end position="96"/>
    </location>
</feature>
<dbReference type="EMBL" id="NBII01000002">
    <property type="protein sequence ID" value="PAV22640.1"/>
    <property type="molecule type" value="Genomic_DNA"/>
</dbReference>
<feature type="region of interest" description="Disordered" evidence="1">
    <location>
        <begin position="85"/>
        <end position="104"/>
    </location>
</feature>
<dbReference type="Proteomes" id="UP000217199">
    <property type="component" value="Unassembled WGS sequence"/>
</dbReference>
<accession>A0A286UST1</accession>
<gene>
    <name evidence="2" type="ORF">PNOK_0259700</name>
</gene>
<proteinExistence type="predicted"/>
<dbReference type="InParanoid" id="A0A286UST1"/>
<comment type="caution">
    <text evidence="2">The sequence shown here is derived from an EMBL/GenBank/DDBJ whole genome shotgun (WGS) entry which is preliminary data.</text>
</comment>
<sequence length="137" mass="15699">MSSLLGIIAIADGYLERWSRHTMIPSYPLTRFPDYMTCEYKKPCSLFNPYLPLRIYFSPRLKSARTQTSSAMDSFFAIFNLSDSSLESSQGSSPSSPVKNDRREDLGVYRLHDPTLLTLTYVHFGSFKSNVRLDRQP</sequence>
<evidence type="ECO:0000313" key="3">
    <source>
        <dbReference type="Proteomes" id="UP000217199"/>
    </source>
</evidence>
<organism evidence="2 3">
    <name type="scientific">Pyrrhoderma noxium</name>
    <dbReference type="NCBI Taxonomy" id="2282107"/>
    <lineage>
        <taxon>Eukaryota</taxon>
        <taxon>Fungi</taxon>
        <taxon>Dikarya</taxon>
        <taxon>Basidiomycota</taxon>
        <taxon>Agaricomycotina</taxon>
        <taxon>Agaricomycetes</taxon>
        <taxon>Hymenochaetales</taxon>
        <taxon>Hymenochaetaceae</taxon>
        <taxon>Pyrrhoderma</taxon>
    </lineage>
</organism>
<protein>
    <submittedName>
        <fullName evidence="2">Uncharacterized protein</fullName>
    </submittedName>
</protein>
<reference evidence="2 3" key="1">
    <citation type="journal article" date="2017" name="Mol. Ecol.">
        <title>Comparative and population genomic landscape of Phellinus noxius: A hypervariable fungus causing root rot in trees.</title>
        <authorList>
            <person name="Chung C.L."/>
            <person name="Lee T.J."/>
            <person name="Akiba M."/>
            <person name="Lee H.H."/>
            <person name="Kuo T.H."/>
            <person name="Liu D."/>
            <person name="Ke H.M."/>
            <person name="Yokoi T."/>
            <person name="Roa M.B."/>
            <person name="Lu M.J."/>
            <person name="Chang Y.Y."/>
            <person name="Ann P.J."/>
            <person name="Tsai J.N."/>
            <person name="Chen C.Y."/>
            <person name="Tzean S.S."/>
            <person name="Ota Y."/>
            <person name="Hattori T."/>
            <person name="Sahashi N."/>
            <person name="Liou R.F."/>
            <person name="Kikuchi T."/>
            <person name="Tsai I.J."/>
        </authorList>
    </citation>
    <scope>NUCLEOTIDE SEQUENCE [LARGE SCALE GENOMIC DNA]</scope>
    <source>
        <strain evidence="2 3">FFPRI411160</strain>
    </source>
</reference>
<dbReference type="AlphaFoldDB" id="A0A286UST1"/>